<gene>
    <name evidence="1" type="ORF">METZ01_LOCUS319091</name>
</gene>
<name>A0A382P0F4_9ZZZZ</name>
<reference evidence="1" key="1">
    <citation type="submission" date="2018-05" db="EMBL/GenBank/DDBJ databases">
        <authorList>
            <person name="Lanie J.A."/>
            <person name="Ng W.-L."/>
            <person name="Kazmierczak K.M."/>
            <person name="Andrzejewski T.M."/>
            <person name="Davidsen T.M."/>
            <person name="Wayne K.J."/>
            <person name="Tettelin H."/>
            <person name="Glass J.I."/>
            <person name="Rusch D."/>
            <person name="Podicherti R."/>
            <person name="Tsui H.-C.T."/>
            <person name="Winkler M.E."/>
        </authorList>
    </citation>
    <scope>NUCLEOTIDE SEQUENCE</scope>
</reference>
<accession>A0A382P0F4</accession>
<dbReference type="AlphaFoldDB" id="A0A382P0F4"/>
<dbReference type="EMBL" id="UINC01103678">
    <property type="protein sequence ID" value="SVC66237.1"/>
    <property type="molecule type" value="Genomic_DNA"/>
</dbReference>
<proteinExistence type="predicted"/>
<sequence>MGFTLSGVVSNAAVSSYLTFSPLLPCSGMFLWHCPSGYPAPPLAGILPRELGLSSGTEKISSGGRPSTSTS</sequence>
<protein>
    <submittedName>
        <fullName evidence="1">Uncharacterized protein</fullName>
    </submittedName>
</protein>
<organism evidence="1">
    <name type="scientific">marine metagenome</name>
    <dbReference type="NCBI Taxonomy" id="408172"/>
    <lineage>
        <taxon>unclassified sequences</taxon>
        <taxon>metagenomes</taxon>
        <taxon>ecological metagenomes</taxon>
    </lineage>
</organism>
<evidence type="ECO:0000313" key="1">
    <source>
        <dbReference type="EMBL" id="SVC66237.1"/>
    </source>
</evidence>